<feature type="compositionally biased region" description="Low complexity" evidence="1">
    <location>
        <begin position="72"/>
        <end position="84"/>
    </location>
</feature>
<accession>S0E4Z8</accession>
<evidence type="ECO:0000313" key="4">
    <source>
        <dbReference type="Proteomes" id="UP000016800"/>
    </source>
</evidence>
<reference evidence="3" key="3">
    <citation type="submission" date="2013-01" db="EMBL/GenBank/DDBJ databases">
        <authorList>
            <person name="MIPS"/>
        </authorList>
    </citation>
    <scope>NUCLEOTIDE SEQUENCE</scope>
    <source>
        <strain evidence="3">IMI 58289</strain>
    </source>
</reference>
<dbReference type="GeneID" id="35396057"/>
<sequence>MPPSTGKGYLLNGPADWDSFEQSYIMKVSAERVYELGRLNTPAQFIDKRITEPRRPEFSDYLAREQNEARSRSTNSSQSTVRSSDPATSYVELVPEDQEAYKASMAIYKSDLDRYNKQADGIRNVLNWMIEKINPHYVETCSPAMNESTQHDNISMFYTNLKAACGIDDALRRKQARKQYFELLKLASNSRTNWEDWITSWEKAMRIAKLRGVAEAQHSNTWFEDLQQNLDVQFRIFLRIEQGQNKDAIEAGTYLPLTFSAQFRQEIQSMKRRSDRNPRNQVAKGSFKTTFQDSSPEIRKRSRSSTGETKISPGREGSAKRPRASIELELCILCEKKHKNANTTSCWVAFPEKAPKKYPTSQRQLDLWEQRLEDKKEVRELFEKLQQEKQDSKEKSD</sequence>
<gene>
    <name evidence="2" type="ORF">FFUJ_02575</name>
    <name evidence="3" type="ORF">FFUJ_05880</name>
</gene>
<keyword evidence="4" id="KW-1185">Reference proteome</keyword>
<dbReference type="VEuPathDB" id="FungiDB:FFUJ_02575"/>
<dbReference type="VEuPathDB" id="FungiDB:FFUJ_05880"/>
<dbReference type="HOGENOM" id="CLU_694536_0_0_1"/>
<evidence type="ECO:0000313" key="3">
    <source>
        <dbReference type="EMBL" id="CCT69954.1"/>
    </source>
</evidence>
<dbReference type="EMBL" id="HF679028">
    <property type="protein sequence ID" value="CCT69954.1"/>
    <property type="molecule type" value="Genomic_DNA"/>
</dbReference>
<dbReference type="RefSeq" id="XP_023428779.1">
    <property type="nucleotide sequence ID" value="XM_023574322.1"/>
</dbReference>
<dbReference type="AlphaFoldDB" id="S0E4Z8"/>
<dbReference type="STRING" id="1279085.S0E4Z8"/>
<name>S0E4Z8_GIBF5</name>
<reference evidence="4" key="1">
    <citation type="journal article" date="2013" name="PLoS Pathog.">
        <title>Deciphering the cryptic genome: genome-wide analyses of the rice pathogen Fusarium fujikuroi reveal complex regulation of secondary metabolism and novel metabolites.</title>
        <authorList>
            <person name="Wiemann P."/>
            <person name="Sieber C.M."/>
            <person name="von Bargen K.W."/>
            <person name="Studt L."/>
            <person name="Niehaus E.M."/>
            <person name="Espino J.J."/>
            <person name="Huss K."/>
            <person name="Michielse C.B."/>
            <person name="Albermann S."/>
            <person name="Wagner D."/>
            <person name="Bergner S.V."/>
            <person name="Connolly L.R."/>
            <person name="Fischer A."/>
            <person name="Reuter G."/>
            <person name="Kleigrewe K."/>
            <person name="Bald T."/>
            <person name="Wingfield B.D."/>
            <person name="Ophir R."/>
            <person name="Freeman S."/>
            <person name="Hippler M."/>
            <person name="Smith K.M."/>
            <person name="Brown D.W."/>
            <person name="Proctor R.H."/>
            <person name="Munsterkotter M."/>
            <person name="Freitag M."/>
            <person name="Humpf H.U."/>
            <person name="Guldener U."/>
            <person name="Tudzynski B."/>
        </authorList>
    </citation>
    <scope>NUCLEOTIDE SEQUENCE [LARGE SCALE GENOMIC DNA]</scope>
    <source>
        <strain evidence="4">CBS 195.34 / IMI 58289 / NRRL A-6831</strain>
    </source>
</reference>
<reference evidence="3" key="2">
    <citation type="journal article" date="2013" name="PLoS Pathog.">
        <title>Deciphering the Cryptic Genome: Genome-wide Analyses of the Rice Pathogen Fusarium fujikuroi Reveal Complex Regulation of Secondary Metabolism and Novel Metabolites .</title>
        <authorList>
            <person name="Wiemann P."/>
            <person name="Sieber C.M.K."/>
            <person name="von Bargen K.W."/>
            <person name="Studt L."/>
            <person name="Niehaus E.M."/>
            <person name="Espino J."/>
            <person name="Huss K."/>
            <person name="Michielse C."/>
            <person name="Albermann S."/>
            <person name="Wagner D."/>
            <person name="Bergner S.V."/>
            <person name="Connolly L.R."/>
            <person name="Fischer A."/>
            <person name="Reuter G."/>
            <person name="Kleigrewe K."/>
            <person name="Bald T."/>
            <person name="Wingfield B."/>
            <person name="Ophir R."/>
            <person name="Freeman S."/>
            <person name="Hippler M."/>
            <person name="Smith K.M."/>
            <person name="Brown D.W."/>
            <person name="Proctor R.H."/>
            <person name="Munsterkotter M."/>
            <person name="Freitag M."/>
            <person name="Humpf H.U."/>
            <person name="Guldener U."/>
            <person name="Tudzynski B."/>
        </authorList>
    </citation>
    <scope>NUCLEOTIDE SEQUENCE</scope>
    <source>
        <strain evidence="3">IMI 58289</strain>
    </source>
</reference>
<feature type="region of interest" description="Disordered" evidence="1">
    <location>
        <begin position="65"/>
        <end position="89"/>
    </location>
</feature>
<organism evidence="3 4">
    <name type="scientific">Gibberella fujikuroi (strain CBS 195.34 / IMI 58289 / NRRL A-6831)</name>
    <name type="common">Bakanae and foot rot disease fungus</name>
    <name type="synonym">Fusarium fujikuroi</name>
    <dbReference type="NCBI Taxonomy" id="1279085"/>
    <lineage>
        <taxon>Eukaryota</taxon>
        <taxon>Fungi</taxon>
        <taxon>Dikarya</taxon>
        <taxon>Ascomycota</taxon>
        <taxon>Pezizomycotina</taxon>
        <taxon>Sordariomycetes</taxon>
        <taxon>Hypocreomycetidae</taxon>
        <taxon>Hypocreales</taxon>
        <taxon>Nectriaceae</taxon>
        <taxon>Fusarium</taxon>
        <taxon>Fusarium fujikuroi species complex</taxon>
    </lineage>
</organism>
<proteinExistence type="predicted"/>
<protein>
    <recommendedName>
        <fullName evidence="5">Gag protein</fullName>
    </recommendedName>
</protein>
<feature type="region of interest" description="Disordered" evidence="1">
    <location>
        <begin position="269"/>
        <end position="321"/>
    </location>
</feature>
<dbReference type="Proteomes" id="UP000016800">
    <property type="component" value="Chromosome III"/>
</dbReference>
<dbReference type="Proteomes" id="UP000016800">
    <property type="component" value="Chromosome VI"/>
</dbReference>
<evidence type="ECO:0000256" key="1">
    <source>
        <dbReference type="SAM" id="MobiDB-lite"/>
    </source>
</evidence>
<evidence type="ECO:0000313" key="2">
    <source>
        <dbReference type="EMBL" id="CCT66698.1"/>
    </source>
</evidence>
<dbReference type="EMBL" id="HF679025">
    <property type="protein sequence ID" value="CCT66698.1"/>
    <property type="molecule type" value="Genomic_DNA"/>
</dbReference>
<evidence type="ECO:0008006" key="5">
    <source>
        <dbReference type="Google" id="ProtNLM"/>
    </source>
</evidence>